<dbReference type="InterPro" id="IPR043736">
    <property type="entry name" value="DUF5681"/>
</dbReference>
<evidence type="ECO:0000256" key="1">
    <source>
        <dbReference type="SAM" id="MobiDB-lite"/>
    </source>
</evidence>
<evidence type="ECO:0000313" key="3">
    <source>
        <dbReference type="Proteomes" id="UP000886667"/>
    </source>
</evidence>
<evidence type="ECO:0000313" key="2">
    <source>
        <dbReference type="EMBL" id="MCG7949122.1"/>
    </source>
</evidence>
<name>A0A9E4U3D1_9GAMM</name>
<protein>
    <submittedName>
        <fullName evidence="2">DUF5681 domain-containing protein</fullName>
    </submittedName>
</protein>
<dbReference type="Proteomes" id="UP000886667">
    <property type="component" value="Unassembled WGS sequence"/>
</dbReference>
<organism evidence="2 3">
    <name type="scientific">Candidatus Thiodiazotropha taylori</name>
    <dbReference type="NCBI Taxonomy" id="2792791"/>
    <lineage>
        <taxon>Bacteria</taxon>
        <taxon>Pseudomonadati</taxon>
        <taxon>Pseudomonadota</taxon>
        <taxon>Gammaproteobacteria</taxon>
        <taxon>Chromatiales</taxon>
        <taxon>Sedimenticolaceae</taxon>
        <taxon>Candidatus Thiodiazotropha</taxon>
    </lineage>
</organism>
<sequence length="141" mass="15111">MTFTPGQSGNPDGRPKGARNKKTSLIKALEEHFGGKDQAESEKGFWALVVKHASKGDTSCIGLIAQRLVPPHKPQSPLLDIDLPAEPVAAAQRLIEAASTGEATVEQAKVLLSGLSDLLRAKEFEEIEQRLASLESQVSDN</sequence>
<proteinExistence type="predicted"/>
<reference evidence="2" key="1">
    <citation type="journal article" date="2021" name="Proc. Natl. Acad. Sci. U.S.A.">
        <title>Global biogeography of chemosynthetic symbionts reveals both localized and globally distributed symbiont groups. .</title>
        <authorList>
            <person name="Osvatic J.T."/>
            <person name="Wilkins L.G.E."/>
            <person name="Leibrecht L."/>
            <person name="Leray M."/>
            <person name="Zauner S."/>
            <person name="Polzin J."/>
            <person name="Camacho Y."/>
            <person name="Gros O."/>
            <person name="van Gils J.A."/>
            <person name="Eisen J.A."/>
            <person name="Petersen J.M."/>
            <person name="Yuen B."/>
        </authorList>
    </citation>
    <scope>NUCLEOTIDE SEQUENCE</scope>
    <source>
        <strain evidence="2">MAGclacostrist064TRANS</strain>
    </source>
</reference>
<feature type="region of interest" description="Disordered" evidence="1">
    <location>
        <begin position="1"/>
        <end position="23"/>
    </location>
</feature>
<dbReference type="Pfam" id="PF18932">
    <property type="entry name" value="DUF5681"/>
    <property type="match status" value="1"/>
</dbReference>
<dbReference type="AlphaFoldDB" id="A0A9E4U3D1"/>
<feature type="compositionally biased region" description="Polar residues" evidence="1">
    <location>
        <begin position="1"/>
        <end position="10"/>
    </location>
</feature>
<comment type="caution">
    <text evidence="2">The sequence shown here is derived from an EMBL/GenBank/DDBJ whole genome shotgun (WGS) entry which is preliminary data.</text>
</comment>
<gene>
    <name evidence="2" type="ORF">JAZ07_22525</name>
</gene>
<accession>A0A9E4U3D1</accession>
<dbReference type="EMBL" id="JAEPCM010000851">
    <property type="protein sequence ID" value="MCG7949122.1"/>
    <property type="molecule type" value="Genomic_DNA"/>
</dbReference>